<evidence type="ECO:0000256" key="5">
    <source>
        <dbReference type="ARBA" id="ARBA00022643"/>
    </source>
</evidence>
<evidence type="ECO:0000256" key="9">
    <source>
        <dbReference type="ARBA" id="ARBA00049401"/>
    </source>
</evidence>
<keyword evidence="5" id="KW-0288">FMN</keyword>
<dbReference type="PANTHER" id="PTHR42747:SF3">
    <property type="entry name" value="NITRONATE MONOOXYGENASE-RELATED"/>
    <property type="match status" value="1"/>
</dbReference>
<dbReference type="GO" id="GO:0018580">
    <property type="term" value="F:nitronate monooxygenase activity"/>
    <property type="evidence" value="ECO:0007669"/>
    <property type="project" value="InterPro"/>
</dbReference>
<dbReference type="RefSeq" id="WP_004811729.1">
    <property type="nucleotide sequence ID" value="NZ_JH165054.1"/>
</dbReference>
<dbReference type="InterPro" id="IPR004136">
    <property type="entry name" value="NMO"/>
</dbReference>
<evidence type="ECO:0000256" key="4">
    <source>
        <dbReference type="ARBA" id="ARBA00022630"/>
    </source>
</evidence>
<name>G4D060_9ACTN</name>
<sequence length="192" mass="19880">MAVAATERGADGLIIQGPSAGGHSATFDPTRTPQPEDLPTLVSHVRKASPLPVIAAGGIDGAEAVRAALDAGAIAVAVGTLLLRTNEAGTSATHRAALADPAFDDTTITHAFTGRPARALTNDFITQHHATAPHAYPAMHHLTRPLRQAATQAGDTHRVHLWAGTGYRNAPTGPAANIIRTLYPLPDDGHLT</sequence>
<keyword evidence="4" id="KW-0285">Flavoprotein</keyword>
<proteinExistence type="inferred from homology"/>
<evidence type="ECO:0000256" key="10">
    <source>
        <dbReference type="SAM" id="MobiDB-lite"/>
    </source>
</evidence>
<keyword evidence="6" id="KW-0560">Oxidoreductase</keyword>
<dbReference type="AlphaFoldDB" id="G4D060"/>
<feature type="region of interest" description="Disordered" evidence="10">
    <location>
        <begin position="1"/>
        <end position="34"/>
    </location>
</feature>
<dbReference type="SUPFAM" id="SSF51412">
    <property type="entry name" value="Inosine monophosphate dehydrogenase (IMPDH)"/>
    <property type="match status" value="1"/>
</dbReference>
<dbReference type="HOGENOM" id="CLU_038732_4_0_11"/>
<dbReference type="PANTHER" id="PTHR42747">
    <property type="entry name" value="NITRONATE MONOOXYGENASE-RELATED"/>
    <property type="match status" value="1"/>
</dbReference>
<comment type="cofactor">
    <cofactor evidence="1">
        <name>FMN</name>
        <dbReference type="ChEBI" id="CHEBI:58210"/>
    </cofactor>
</comment>
<comment type="similarity">
    <text evidence="2">Belongs to the nitronate monooxygenase family. NMO class I subfamily.</text>
</comment>
<dbReference type="EMBL" id="AGBA01000015">
    <property type="protein sequence ID" value="EGY77129.1"/>
    <property type="molecule type" value="Genomic_DNA"/>
</dbReference>
<dbReference type="Proteomes" id="UP000005332">
    <property type="component" value="Unassembled WGS sequence"/>
</dbReference>
<comment type="catalytic activity">
    <reaction evidence="9">
        <text>3 propionate 3-nitronate + 3 O2 + H2O = 3 3-oxopropanoate + 2 nitrate + nitrite + H2O2 + 3 H(+)</text>
        <dbReference type="Rhea" id="RHEA:57332"/>
        <dbReference type="ChEBI" id="CHEBI:15377"/>
        <dbReference type="ChEBI" id="CHEBI:15378"/>
        <dbReference type="ChEBI" id="CHEBI:15379"/>
        <dbReference type="ChEBI" id="CHEBI:16240"/>
        <dbReference type="ChEBI" id="CHEBI:16301"/>
        <dbReference type="ChEBI" id="CHEBI:17632"/>
        <dbReference type="ChEBI" id="CHEBI:33190"/>
        <dbReference type="ChEBI" id="CHEBI:136067"/>
    </reaction>
</comment>
<evidence type="ECO:0000256" key="6">
    <source>
        <dbReference type="ARBA" id="ARBA00023002"/>
    </source>
</evidence>
<dbReference type="GO" id="GO:0009636">
    <property type="term" value="P:response to toxic substance"/>
    <property type="evidence" value="ECO:0007669"/>
    <property type="project" value="UniProtKB-KW"/>
</dbReference>
<accession>G4D060</accession>
<comment type="caution">
    <text evidence="11">The sequence shown here is derived from an EMBL/GenBank/DDBJ whole genome shotgun (WGS) entry which is preliminary data.</text>
</comment>
<dbReference type="CDD" id="cd04730">
    <property type="entry name" value="NPD_like"/>
    <property type="match status" value="1"/>
</dbReference>
<dbReference type="Gene3D" id="3.20.20.70">
    <property type="entry name" value="Aldolase class I"/>
    <property type="match status" value="1"/>
</dbReference>
<evidence type="ECO:0000256" key="3">
    <source>
        <dbReference type="ARBA" id="ARBA00022575"/>
    </source>
</evidence>
<keyword evidence="11" id="KW-0223">Dioxygenase</keyword>
<keyword evidence="12" id="KW-1185">Reference proteome</keyword>
<evidence type="ECO:0000256" key="8">
    <source>
        <dbReference type="ARBA" id="ARBA00031155"/>
    </source>
</evidence>
<dbReference type="Pfam" id="PF03060">
    <property type="entry name" value="NMO"/>
    <property type="match status" value="1"/>
</dbReference>
<keyword evidence="7" id="KW-0503">Monooxygenase</keyword>
<reference evidence="11 12" key="1">
    <citation type="submission" date="2011-06" db="EMBL/GenBank/DDBJ databases">
        <authorList>
            <person name="Muzny D."/>
            <person name="Qin X."/>
            <person name="Deng J."/>
            <person name="Jiang H."/>
            <person name="Liu Y."/>
            <person name="Qu J."/>
            <person name="Song X.-Z."/>
            <person name="Zhang L."/>
            <person name="Thornton R."/>
            <person name="Coyle M."/>
            <person name="Francisco L."/>
            <person name="Jackson L."/>
            <person name="Javaid M."/>
            <person name="Korchina V."/>
            <person name="Kovar C."/>
            <person name="Mata R."/>
            <person name="Mathew T."/>
            <person name="Ngo R."/>
            <person name="Nguyen L."/>
            <person name="Nguyen N."/>
            <person name="Okwuonu G."/>
            <person name="Ongeri F."/>
            <person name="Pham C."/>
            <person name="Simmons D."/>
            <person name="Wilczek-Boney K."/>
            <person name="Hale W."/>
            <person name="Jakkamsetti A."/>
            <person name="Pham P."/>
            <person name="Ruth R."/>
            <person name="San Lucas F."/>
            <person name="Warren J."/>
            <person name="Zhang J."/>
            <person name="Zhao Z."/>
            <person name="Zhou C."/>
            <person name="Zhu D."/>
            <person name="Lee S."/>
            <person name="Bess C."/>
            <person name="Blankenburg K."/>
            <person name="Forbes L."/>
            <person name="Fu Q."/>
            <person name="Gubbala S."/>
            <person name="Hirani K."/>
            <person name="Jayaseelan J.C."/>
            <person name="Lara F."/>
            <person name="Munidasa M."/>
            <person name="Palculict T."/>
            <person name="Patil S."/>
            <person name="Pu L.-L."/>
            <person name="Saada N."/>
            <person name="Tang L."/>
            <person name="Weissenberger G."/>
            <person name="Zhu Y."/>
            <person name="Hemphill L."/>
            <person name="Shang Y."/>
            <person name="Youmans B."/>
            <person name="Ayvaz T."/>
            <person name="Ross M."/>
            <person name="Santibanez J."/>
            <person name="Aqrawi P."/>
            <person name="Gross S."/>
            <person name="Joshi V."/>
            <person name="Fowler G."/>
            <person name="Nazareth L."/>
            <person name="Reid J."/>
            <person name="Worley K."/>
            <person name="Petrosino J."/>
            <person name="Highlander S."/>
            <person name="Gibbs R."/>
        </authorList>
    </citation>
    <scope>NUCLEOTIDE SEQUENCE [LARGE SCALE GENOMIC DNA]</scope>
    <source>
        <strain evidence="11 12">ATCC 25577</strain>
    </source>
</reference>
<evidence type="ECO:0000313" key="12">
    <source>
        <dbReference type="Proteomes" id="UP000005332"/>
    </source>
</evidence>
<evidence type="ECO:0000256" key="7">
    <source>
        <dbReference type="ARBA" id="ARBA00023033"/>
    </source>
</evidence>
<evidence type="ECO:0000256" key="1">
    <source>
        <dbReference type="ARBA" id="ARBA00001917"/>
    </source>
</evidence>
<organism evidence="11 12">
    <name type="scientific">Cutibacterium avidum ATCC 25577</name>
    <dbReference type="NCBI Taxonomy" id="997355"/>
    <lineage>
        <taxon>Bacteria</taxon>
        <taxon>Bacillati</taxon>
        <taxon>Actinomycetota</taxon>
        <taxon>Actinomycetes</taxon>
        <taxon>Propionibacteriales</taxon>
        <taxon>Propionibacteriaceae</taxon>
        <taxon>Cutibacterium</taxon>
    </lineage>
</organism>
<keyword evidence="3" id="KW-0216">Detoxification</keyword>
<dbReference type="GO" id="GO:0051213">
    <property type="term" value="F:dioxygenase activity"/>
    <property type="evidence" value="ECO:0007669"/>
    <property type="project" value="UniProtKB-KW"/>
</dbReference>
<gene>
    <name evidence="11" type="ORF">HMPREF9153_2082</name>
</gene>
<evidence type="ECO:0000256" key="2">
    <source>
        <dbReference type="ARBA" id="ARBA00009881"/>
    </source>
</evidence>
<evidence type="ECO:0000313" key="11">
    <source>
        <dbReference type="EMBL" id="EGY77129.1"/>
    </source>
</evidence>
<dbReference type="PATRIC" id="fig|997355.3.peg.2055"/>
<protein>
    <recommendedName>
        <fullName evidence="8">Propionate 3-nitronate monooxygenase</fullName>
    </recommendedName>
</protein>
<dbReference type="InterPro" id="IPR013785">
    <property type="entry name" value="Aldolase_TIM"/>
</dbReference>